<organism evidence="1 2">
    <name type="scientific">Paracraurococcus lichenis</name>
    <dbReference type="NCBI Taxonomy" id="3064888"/>
    <lineage>
        <taxon>Bacteria</taxon>
        <taxon>Pseudomonadati</taxon>
        <taxon>Pseudomonadota</taxon>
        <taxon>Alphaproteobacteria</taxon>
        <taxon>Acetobacterales</taxon>
        <taxon>Roseomonadaceae</taxon>
        <taxon>Paracraurococcus</taxon>
    </lineage>
</organism>
<dbReference type="Pfam" id="PF23840">
    <property type="entry name" value="Phage_tail_terminator"/>
    <property type="match status" value="1"/>
</dbReference>
<name>A0ABT9EDK3_9PROT</name>
<proteinExistence type="predicted"/>
<evidence type="ECO:0000313" key="1">
    <source>
        <dbReference type="EMBL" id="MDO9714302.1"/>
    </source>
</evidence>
<comment type="caution">
    <text evidence="1">The sequence shown here is derived from an EMBL/GenBank/DDBJ whole genome shotgun (WGS) entry which is preliminary data.</text>
</comment>
<dbReference type="EMBL" id="JAUTWS010000207">
    <property type="protein sequence ID" value="MDO9714302.1"/>
    <property type="molecule type" value="Genomic_DNA"/>
</dbReference>
<sequence>MDIARVIAQLKTYCPMLNKQVGGAAEYEKAMKNGYLSTPCAYVIPMADDAEGNTDSNGLTQIVTESVSVMLILDNVERRGQTATISVEATKYAVHKALLNWKMDPERQAKGFQYEGGSLVDMDGARLSWQMTYSRDIWLTDQDGFKEPSEPLLHITGHNEANTWSFDAALDQ</sequence>
<gene>
    <name evidence="1" type="ORF">Q7A36_38780</name>
</gene>
<dbReference type="RefSeq" id="WP_305109136.1">
    <property type="nucleotide sequence ID" value="NZ_JAUTWS010000207.1"/>
</dbReference>
<evidence type="ECO:0000313" key="2">
    <source>
        <dbReference type="Proteomes" id="UP001243009"/>
    </source>
</evidence>
<keyword evidence="2" id="KW-1185">Reference proteome</keyword>
<accession>A0ABT9EDK3</accession>
<reference evidence="1 2" key="1">
    <citation type="submission" date="2023-08" db="EMBL/GenBank/DDBJ databases">
        <title>The draft genome sequence of Paracraurococcus sp. LOR1-02.</title>
        <authorList>
            <person name="Kingkaew E."/>
            <person name="Tanasupawat S."/>
        </authorList>
    </citation>
    <scope>NUCLEOTIDE SEQUENCE [LARGE SCALE GENOMIC DNA]</scope>
    <source>
        <strain evidence="1 2">LOR1-02</strain>
    </source>
</reference>
<dbReference type="Proteomes" id="UP001243009">
    <property type="component" value="Unassembled WGS sequence"/>
</dbReference>
<dbReference type="InterPro" id="IPR056912">
    <property type="entry name" value="Phage_JBD30_tail_term-like"/>
</dbReference>
<protein>
    <submittedName>
        <fullName evidence="1">Uncharacterized protein</fullName>
    </submittedName>
</protein>